<evidence type="ECO:0000259" key="2">
    <source>
        <dbReference type="Pfam" id="PF08240"/>
    </source>
</evidence>
<dbReference type="Gene3D" id="3.40.50.720">
    <property type="entry name" value="NAD(P)-binding Rossmann-like Domain"/>
    <property type="match status" value="1"/>
</dbReference>
<proteinExistence type="predicted"/>
<comment type="caution">
    <text evidence="3">The sequence shown here is derived from an EMBL/GenBank/DDBJ whole genome shotgun (WGS) entry which is preliminary data.</text>
</comment>
<reference evidence="3 4" key="1">
    <citation type="journal article" date="2011" name="Genome Res.">
        <title>Phylogeny-wide analysis of social amoeba genomes highlights ancient origins for complex intercellular communication.</title>
        <authorList>
            <person name="Heidel A.J."/>
            <person name="Lawal H.M."/>
            <person name="Felder M."/>
            <person name="Schilde C."/>
            <person name="Helps N.R."/>
            <person name="Tunggal B."/>
            <person name="Rivero F."/>
            <person name="John U."/>
            <person name="Schleicher M."/>
            <person name="Eichinger L."/>
            <person name="Platzer M."/>
            <person name="Noegel A.A."/>
            <person name="Schaap P."/>
            <person name="Gloeckner G."/>
        </authorList>
    </citation>
    <scope>NUCLEOTIDE SEQUENCE [LARGE SCALE GENOMIC DNA]</scope>
    <source>
        <strain evidence="4">ATCC 26659 / Pp 5 / PN500</strain>
    </source>
</reference>
<dbReference type="GO" id="GO:0016491">
    <property type="term" value="F:oxidoreductase activity"/>
    <property type="evidence" value="ECO:0007669"/>
    <property type="project" value="TreeGrafter"/>
</dbReference>
<dbReference type="InterPro" id="IPR013149">
    <property type="entry name" value="ADH-like_C"/>
</dbReference>
<dbReference type="STRING" id="670386.D3B1U4"/>
<dbReference type="SUPFAM" id="SSF50129">
    <property type="entry name" value="GroES-like"/>
    <property type="match status" value="1"/>
</dbReference>
<gene>
    <name evidence="3" type="ORF">PPL_02268</name>
</gene>
<evidence type="ECO:0000313" key="4">
    <source>
        <dbReference type="Proteomes" id="UP000001396"/>
    </source>
</evidence>
<name>D3B1U4_HETP5</name>
<dbReference type="InterPro" id="IPR011032">
    <property type="entry name" value="GroES-like_sf"/>
</dbReference>
<dbReference type="RefSeq" id="XP_020437377.1">
    <property type="nucleotide sequence ID" value="XM_020573260.1"/>
</dbReference>
<evidence type="ECO:0000313" key="3">
    <source>
        <dbReference type="EMBL" id="EFA85268.1"/>
    </source>
</evidence>
<dbReference type="Gene3D" id="3.90.180.10">
    <property type="entry name" value="Medium-chain alcohol dehydrogenases, catalytic domain"/>
    <property type="match status" value="1"/>
</dbReference>
<dbReference type="Pfam" id="PF08240">
    <property type="entry name" value="ADH_N"/>
    <property type="match status" value="1"/>
</dbReference>
<organism evidence="3 4">
    <name type="scientific">Heterostelium pallidum (strain ATCC 26659 / Pp 5 / PN500)</name>
    <name type="common">Cellular slime mold</name>
    <name type="synonym">Polysphondylium pallidum</name>
    <dbReference type="NCBI Taxonomy" id="670386"/>
    <lineage>
        <taxon>Eukaryota</taxon>
        <taxon>Amoebozoa</taxon>
        <taxon>Evosea</taxon>
        <taxon>Eumycetozoa</taxon>
        <taxon>Dictyostelia</taxon>
        <taxon>Acytosteliales</taxon>
        <taxon>Acytosteliaceae</taxon>
        <taxon>Heterostelium</taxon>
    </lineage>
</organism>
<dbReference type="InterPro" id="IPR036291">
    <property type="entry name" value="NAD(P)-bd_dom_sf"/>
</dbReference>
<dbReference type="PANTHER" id="PTHR43677">
    <property type="entry name" value="SHORT-CHAIN DEHYDROGENASE/REDUCTASE"/>
    <property type="match status" value="1"/>
</dbReference>
<dbReference type="PANTHER" id="PTHR43677:SF4">
    <property type="entry name" value="QUINONE OXIDOREDUCTASE-LIKE PROTEIN 2"/>
    <property type="match status" value="1"/>
</dbReference>
<dbReference type="EMBL" id="ADBJ01000008">
    <property type="protein sequence ID" value="EFA85268.1"/>
    <property type="molecule type" value="Genomic_DNA"/>
</dbReference>
<evidence type="ECO:0000259" key="1">
    <source>
        <dbReference type="Pfam" id="PF00107"/>
    </source>
</evidence>
<protein>
    <submittedName>
        <fullName evidence="3">Isopropanol dehydrogenase</fullName>
    </submittedName>
</protein>
<dbReference type="AlphaFoldDB" id="D3B1U4"/>
<keyword evidence="4" id="KW-1185">Reference proteome</keyword>
<dbReference type="Proteomes" id="UP000001396">
    <property type="component" value="Unassembled WGS sequence"/>
</dbReference>
<dbReference type="InParanoid" id="D3B1U4"/>
<sequence length="375" mass="40098">MESTPTTQKALVLHARDKPMSLEQVPIPRAKAGQAVVRVLAADIVPYMNEVLTGALPYPLSLPMTPGNTAIGRVHEVGPDSVLLKPGQLVLCDITIRGRDNPHVTILFGIHGGGYPEAQKLMDGEWRNATYAEYTTLPLENLYRLNEDVLTNQFKYSISDLCLLPVYLVPFGGLSDGEVKPGEVVIVAPATGRFGGGAVAVALAMGATVIAAGRNKSALELLEKIHGHTGRLKTVVVTGDEAANAKAFKEASPNPLGADVYIDFSPFASAGNTLLNSGVAALRPSGRAVIMGGVSGNITLPYLDIMFRSIRIQGRFMYDRKHIIQLIQMVESGLLKLGTHVGVTTTKEYKLETINEALSEASKLTGWGSHVVLLP</sequence>
<dbReference type="InterPro" id="IPR013154">
    <property type="entry name" value="ADH-like_N"/>
</dbReference>
<dbReference type="GO" id="GO:0005739">
    <property type="term" value="C:mitochondrion"/>
    <property type="evidence" value="ECO:0007669"/>
    <property type="project" value="TreeGrafter"/>
</dbReference>
<dbReference type="GeneID" id="31357793"/>
<dbReference type="Pfam" id="PF00107">
    <property type="entry name" value="ADH_zinc_N"/>
    <property type="match status" value="1"/>
</dbReference>
<feature type="domain" description="Alcohol dehydrogenase-like C-terminal" evidence="1">
    <location>
        <begin position="195"/>
        <end position="331"/>
    </location>
</feature>
<feature type="domain" description="Alcohol dehydrogenase-like N-terminal" evidence="2">
    <location>
        <begin position="32"/>
        <end position="145"/>
    </location>
</feature>
<dbReference type="InterPro" id="IPR051397">
    <property type="entry name" value="Zn-ADH-like_protein"/>
</dbReference>
<accession>D3B1U4</accession>
<dbReference type="SUPFAM" id="SSF51735">
    <property type="entry name" value="NAD(P)-binding Rossmann-fold domains"/>
    <property type="match status" value="1"/>
</dbReference>